<dbReference type="Proteomes" id="UP000078387">
    <property type="component" value="Unassembled WGS sequence"/>
</dbReference>
<name>A0A175JCQ3_ENTHI</name>
<comment type="caution">
    <text evidence="1">The sequence shown here is derived from an EMBL/GenBank/DDBJ whole genome shotgun (WGS) entry which is preliminary data.</text>
</comment>
<organism evidence="1 2">
    <name type="scientific">Entamoeba histolytica</name>
    <dbReference type="NCBI Taxonomy" id="5759"/>
    <lineage>
        <taxon>Eukaryota</taxon>
        <taxon>Amoebozoa</taxon>
        <taxon>Evosea</taxon>
        <taxon>Archamoebae</taxon>
        <taxon>Mastigamoebida</taxon>
        <taxon>Entamoebidae</taxon>
        <taxon>Entamoeba</taxon>
    </lineage>
</organism>
<dbReference type="EMBL" id="BDEQ01000001">
    <property type="protein sequence ID" value="GAT91450.1"/>
    <property type="molecule type" value="Genomic_DNA"/>
</dbReference>
<evidence type="ECO:0000313" key="1">
    <source>
        <dbReference type="EMBL" id="GAT91450.1"/>
    </source>
</evidence>
<sequence>MLVNLNVQLLLYSLYRQAIRSDYKFVEVYLCIVQLIYKSYN</sequence>
<dbReference type="AlphaFoldDB" id="A0A175JCQ3"/>
<accession>A0A175JCQ3</accession>
<gene>
    <name evidence="1" type="ORF">CL6EHI_c00004</name>
</gene>
<evidence type="ECO:0000313" key="2">
    <source>
        <dbReference type="Proteomes" id="UP000078387"/>
    </source>
</evidence>
<reference evidence="1 2" key="1">
    <citation type="submission" date="2016-05" db="EMBL/GenBank/DDBJ databases">
        <title>First whole genome sequencing of Entamoeba histolytica HM1:IMSS-clone-6.</title>
        <authorList>
            <person name="Mukherjee Avik.K."/>
            <person name="Izumyama S."/>
            <person name="Nakada-Tsukui K."/>
            <person name="Nozaki T."/>
        </authorList>
    </citation>
    <scope>NUCLEOTIDE SEQUENCE [LARGE SCALE GENOMIC DNA]</scope>
    <source>
        <strain evidence="1 2">HM1:IMSS clone 6</strain>
    </source>
</reference>
<protein>
    <submittedName>
        <fullName evidence="1">Uncharacterized protein</fullName>
    </submittedName>
</protein>
<proteinExistence type="predicted"/>